<gene>
    <name evidence="2" type="ORF">PN36_05140</name>
</gene>
<evidence type="ECO:0008006" key="4">
    <source>
        <dbReference type="Google" id="ProtNLM"/>
    </source>
</evidence>
<feature type="compositionally biased region" description="Basic and acidic residues" evidence="1">
    <location>
        <begin position="226"/>
        <end position="246"/>
    </location>
</feature>
<keyword evidence="3" id="KW-1185">Reference proteome</keyword>
<feature type="region of interest" description="Disordered" evidence="1">
    <location>
        <begin position="218"/>
        <end position="246"/>
    </location>
</feature>
<accession>A0A0A6PRK4</accession>
<dbReference type="EMBL" id="JSZA02000014">
    <property type="protein sequence ID" value="KHD07455.1"/>
    <property type="molecule type" value="Genomic_DNA"/>
</dbReference>
<dbReference type="Proteomes" id="UP000030428">
    <property type="component" value="Unassembled WGS sequence"/>
</dbReference>
<organism evidence="2 3">
    <name type="scientific">Candidatus Thiomargarita nelsonii</name>
    <dbReference type="NCBI Taxonomy" id="1003181"/>
    <lineage>
        <taxon>Bacteria</taxon>
        <taxon>Pseudomonadati</taxon>
        <taxon>Pseudomonadota</taxon>
        <taxon>Gammaproteobacteria</taxon>
        <taxon>Thiotrichales</taxon>
        <taxon>Thiotrichaceae</taxon>
        <taxon>Thiomargarita</taxon>
    </lineage>
</organism>
<reference evidence="2 3" key="1">
    <citation type="journal article" date="2016" name="Front. Microbiol.">
        <title>Single-Cell (Meta-)Genomics of a Dimorphic Candidatus Thiomargarita nelsonii Reveals Genomic Plasticity.</title>
        <authorList>
            <person name="Flood B.E."/>
            <person name="Fliss P."/>
            <person name="Jones D.S."/>
            <person name="Dick G.J."/>
            <person name="Jain S."/>
            <person name="Kaster A.K."/>
            <person name="Winkel M."/>
            <person name="Mussmann M."/>
            <person name="Bailey J."/>
        </authorList>
    </citation>
    <scope>NUCLEOTIDE SEQUENCE [LARGE SCALE GENOMIC DNA]</scope>
    <source>
        <strain evidence="2">Hydrate Ridge</strain>
    </source>
</reference>
<comment type="caution">
    <text evidence="2">The sequence shown here is derived from an EMBL/GenBank/DDBJ whole genome shotgun (WGS) entry which is preliminary data.</text>
</comment>
<name>A0A0A6PRK4_9GAMM</name>
<proteinExistence type="predicted"/>
<evidence type="ECO:0000313" key="3">
    <source>
        <dbReference type="Proteomes" id="UP000030428"/>
    </source>
</evidence>
<protein>
    <recommendedName>
        <fullName evidence="4">Rpn family recombination-promoting nuclease/putative transposase</fullName>
    </recommendedName>
</protein>
<sequence>MKQVAPLRYDVIFKKAFGQPEMFAALVGDLLDIQLEIDEVENDKVFIPSVGKVATRFDLFAEDKKNRLIVEVQHAHYSDTYERFVYYQCGAMVETIASSTNYRFPVTVITLVFFTGKKAPNSDGSGILVHDFEPRDLATGEVVESVYRKKHRLIFIFTNSLKKQKTPANYLEWMQAIQDTLDERVNEEGYTNPHIHSLFELIEKDQITPDEYARMKDEYNQEESEKEAFEEGEEKGRKAGLKEGEERLKETARNFKALGTLTEEQIASATGLTLEQVKML</sequence>
<evidence type="ECO:0000256" key="1">
    <source>
        <dbReference type="SAM" id="MobiDB-lite"/>
    </source>
</evidence>
<dbReference type="Pfam" id="PF12784">
    <property type="entry name" value="PDDEXK_2"/>
    <property type="match status" value="1"/>
</dbReference>
<evidence type="ECO:0000313" key="2">
    <source>
        <dbReference type="EMBL" id="KHD07455.1"/>
    </source>
</evidence>
<dbReference type="AlphaFoldDB" id="A0A0A6PRK4"/>